<evidence type="ECO:0000313" key="7">
    <source>
        <dbReference type="Proteomes" id="UP000189177"/>
    </source>
</evidence>
<evidence type="ECO:0000256" key="4">
    <source>
        <dbReference type="SAM" id="Coils"/>
    </source>
</evidence>
<proteinExistence type="inferred from homology"/>
<evidence type="ECO:0000313" key="6">
    <source>
        <dbReference type="EMBL" id="OOC09082.1"/>
    </source>
</evidence>
<sequence length="435" mass="47908">MAERSEAVEEQAVRDGSAVYSVEPDVATAEDVPHGYKRTEVGVIPEDWELIRLGDLGTFSKGQGIKRDEAMSGEIPCIRYGEIYTHHNDVVRRCSSRISREVANSSKPLKYGDLLFAGSGETKEEIGKAVAFVGEAEAYAGGDIVILSPHEGVPEFLGYLLNAPLITRQKASKGQGDAVVHISASALSSVALPYPAEQEQRAIATALSDADALIESLDRLLAKKRAIKQAAMQQLLTGQTRLPGFTGEWETKRLGEFVSIRNQKVMPSSVHPDTPCIELEHIGQGDGRLLSSSTAKYSTASKYQFRAGDVLFGRLRSYLRKYWLAEQDGICTTEIWPLMVDSSQAASGFLLGIVQTDRFNESASISYGTHMPRADWKVLKNFEVRLPSVNEQTAIANVLSDMDTEIEALERRRNKARQTKQGMMQQLLTGRTRLV</sequence>
<dbReference type="InterPro" id="IPR000055">
    <property type="entry name" value="Restrct_endonuc_typeI_TRD"/>
</dbReference>
<keyword evidence="4" id="KW-0175">Coiled coil</keyword>
<dbReference type="InterPro" id="IPR044946">
    <property type="entry name" value="Restrct_endonuc_typeI_TRD_sf"/>
</dbReference>
<dbReference type="SUPFAM" id="SSF116734">
    <property type="entry name" value="DNA methylase specificity domain"/>
    <property type="match status" value="2"/>
</dbReference>
<accession>A0A1V2ZVB3</accession>
<comment type="similarity">
    <text evidence="1">Belongs to the type-I restriction system S methylase family.</text>
</comment>
<dbReference type="GO" id="GO:0003677">
    <property type="term" value="F:DNA binding"/>
    <property type="evidence" value="ECO:0007669"/>
    <property type="project" value="UniProtKB-KW"/>
</dbReference>
<feature type="domain" description="Type I restriction modification DNA specificity" evidence="5">
    <location>
        <begin position="45"/>
        <end position="218"/>
    </location>
</feature>
<dbReference type="GO" id="GO:0009307">
    <property type="term" value="P:DNA restriction-modification system"/>
    <property type="evidence" value="ECO:0007669"/>
    <property type="project" value="UniProtKB-KW"/>
</dbReference>
<comment type="caution">
    <text evidence="6">The sequence shown here is derived from an EMBL/GenBank/DDBJ whole genome shotgun (WGS) entry which is preliminary data.</text>
</comment>
<organism evidence="6 7">
    <name type="scientific">Thioalkalivibrio halophilus</name>
    <dbReference type="NCBI Taxonomy" id="252474"/>
    <lineage>
        <taxon>Bacteria</taxon>
        <taxon>Pseudomonadati</taxon>
        <taxon>Pseudomonadota</taxon>
        <taxon>Gammaproteobacteria</taxon>
        <taxon>Chromatiales</taxon>
        <taxon>Ectothiorhodospiraceae</taxon>
        <taxon>Thioalkalivibrio</taxon>
    </lineage>
</organism>
<dbReference type="InterPro" id="IPR052021">
    <property type="entry name" value="Type-I_RS_S_subunit"/>
</dbReference>
<keyword evidence="2" id="KW-0680">Restriction system</keyword>
<name>A0A1V2ZVB3_9GAMM</name>
<dbReference type="AlphaFoldDB" id="A0A1V2ZVB3"/>
<evidence type="ECO:0000256" key="3">
    <source>
        <dbReference type="ARBA" id="ARBA00023125"/>
    </source>
</evidence>
<dbReference type="PANTHER" id="PTHR30408">
    <property type="entry name" value="TYPE-1 RESTRICTION ENZYME ECOKI SPECIFICITY PROTEIN"/>
    <property type="match status" value="1"/>
</dbReference>
<reference evidence="6 7" key="1">
    <citation type="submission" date="2017-02" db="EMBL/GenBank/DDBJ databases">
        <title>Genomic diversity within the haloalkaliphilic genus Thioalkalivibrio.</title>
        <authorList>
            <person name="Ahn A.-C."/>
            <person name="Meier-Kolthoff J."/>
            <person name="Overmars L."/>
            <person name="Richter M."/>
            <person name="Woyke T."/>
            <person name="Sorokin D.Y."/>
            <person name="Muyzer G."/>
        </authorList>
    </citation>
    <scope>NUCLEOTIDE SEQUENCE [LARGE SCALE GENOMIC DNA]</scope>
    <source>
        <strain evidence="6 7">HL17</strain>
    </source>
</reference>
<dbReference type="Gene3D" id="1.10.287.1120">
    <property type="entry name" value="Bipartite methylase S protein"/>
    <property type="match status" value="1"/>
</dbReference>
<dbReference type="RefSeq" id="WP_077244853.1">
    <property type="nucleotide sequence ID" value="NZ_MUZR01000063.1"/>
</dbReference>
<dbReference type="CDD" id="cd16961">
    <property type="entry name" value="RMtype1_S_TRD-CR_like"/>
    <property type="match status" value="1"/>
</dbReference>
<dbReference type="Pfam" id="PF01420">
    <property type="entry name" value="Methylase_S"/>
    <property type="match status" value="2"/>
</dbReference>
<dbReference type="Gene3D" id="3.90.220.20">
    <property type="entry name" value="DNA methylase specificity domains"/>
    <property type="match status" value="2"/>
</dbReference>
<dbReference type="OrthoDB" id="9798929at2"/>
<dbReference type="Proteomes" id="UP000189177">
    <property type="component" value="Unassembled WGS sequence"/>
</dbReference>
<evidence type="ECO:0000256" key="2">
    <source>
        <dbReference type="ARBA" id="ARBA00022747"/>
    </source>
</evidence>
<evidence type="ECO:0000256" key="1">
    <source>
        <dbReference type="ARBA" id="ARBA00010923"/>
    </source>
</evidence>
<dbReference type="STRING" id="252474.B1A74_12780"/>
<keyword evidence="7" id="KW-1185">Reference proteome</keyword>
<evidence type="ECO:0000259" key="5">
    <source>
        <dbReference type="Pfam" id="PF01420"/>
    </source>
</evidence>
<dbReference type="PANTHER" id="PTHR30408:SF12">
    <property type="entry name" value="TYPE I RESTRICTION ENZYME MJAVIII SPECIFICITY SUBUNIT"/>
    <property type="match status" value="1"/>
</dbReference>
<protein>
    <recommendedName>
        <fullName evidence="5">Type I restriction modification DNA specificity domain-containing protein</fullName>
    </recommendedName>
</protein>
<dbReference type="EMBL" id="MUZR01000063">
    <property type="protein sequence ID" value="OOC09082.1"/>
    <property type="molecule type" value="Genomic_DNA"/>
</dbReference>
<gene>
    <name evidence="6" type="ORF">B1A74_12780</name>
</gene>
<keyword evidence="3" id="KW-0238">DNA-binding</keyword>
<dbReference type="CDD" id="cd17268">
    <property type="entry name" value="RMtype1_S_Ara36733I_TRD1-CR1_like"/>
    <property type="match status" value="1"/>
</dbReference>
<feature type="coiled-coil region" evidence="4">
    <location>
        <begin position="399"/>
        <end position="426"/>
    </location>
</feature>
<feature type="domain" description="Type I restriction modification DNA specificity" evidence="5">
    <location>
        <begin position="248"/>
        <end position="414"/>
    </location>
</feature>